<dbReference type="KEGG" id="aqu:109584692"/>
<proteinExistence type="predicted"/>
<dbReference type="PANTHER" id="PTHR13407">
    <property type="entry name" value="RNF121 PROTEIN"/>
    <property type="match status" value="1"/>
</dbReference>
<name>A0AAN0JGA4_AMPQE</name>
<dbReference type="GO" id="GO:0005789">
    <property type="term" value="C:endoplasmic reticulum membrane"/>
    <property type="evidence" value="ECO:0007669"/>
    <property type="project" value="TreeGrafter"/>
</dbReference>
<evidence type="ECO:0000256" key="5">
    <source>
        <dbReference type="ARBA" id="ARBA00023136"/>
    </source>
</evidence>
<accession>A0AAN0JGA4</accession>
<dbReference type="GeneID" id="109584692"/>
<dbReference type="GO" id="GO:0000139">
    <property type="term" value="C:Golgi membrane"/>
    <property type="evidence" value="ECO:0007669"/>
    <property type="project" value="TreeGrafter"/>
</dbReference>
<evidence type="ECO:0000313" key="8">
    <source>
        <dbReference type="Proteomes" id="UP000007879"/>
    </source>
</evidence>
<dbReference type="GO" id="GO:0036503">
    <property type="term" value="P:ERAD pathway"/>
    <property type="evidence" value="ECO:0007669"/>
    <property type="project" value="TreeGrafter"/>
</dbReference>
<reference evidence="8" key="1">
    <citation type="journal article" date="2010" name="Nature">
        <title>The Amphimedon queenslandica genome and the evolution of animal complexity.</title>
        <authorList>
            <person name="Srivastava M."/>
            <person name="Simakov O."/>
            <person name="Chapman J."/>
            <person name="Fahey B."/>
            <person name="Gauthier M.E."/>
            <person name="Mitros T."/>
            <person name="Richards G.S."/>
            <person name="Conaco C."/>
            <person name="Dacre M."/>
            <person name="Hellsten U."/>
            <person name="Larroux C."/>
            <person name="Putnam N.H."/>
            <person name="Stanke M."/>
            <person name="Adamska M."/>
            <person name="Darling A."/>
            <person name="Degnan S.M."/>
            <person name="Oakley T.H."/>
            <person name="Plachetzki D.C."/>
            <person name="Zhai Y."/>
            <person name="Adamski M."/>
            <person name="Calcino A."/>
            <person name="Cummins S.F."/>
            <person name="Goodstein D.M."/>
            <person name="Harris C."/>
            <person name="Jackson D.J."/>
            <person name="Leys S.P."/>
            <person name="Shu S."/>
            <person name="Woodcroft B.J."/>
            <person name="Vervoort M."/>
            <person name="Kosik K.S."/>
            <person name="Manning G."/>
            <person name="Degnan B.M."/>
            <person name="Rokhsar D.S."/>
        </authorList>
    </citation>
    <scope>NUCLEOTIDE SEQUENCE [LARGE SCALE GENOMIC DNA]</scope>
</reference>
<dbReference type="GO" id="GO:0046872">
    <property type="term" value="F:metal ion binding"/>
    <property type="evidence" value="ECO:0007669"/>
    <property type="project" value="UniProtKB-KW"/>
</dbReference>
<keyword evidence="4 6" id="KW-1133">Transmembrane helix</keyword>
<evidence type="ECO:0000256" key="1">
    <source>
        <dbReference type="ARBA" id="ARBA00004141"/>
    </source>
</evidence>
<keyword evidence="2 6" id="KW-0812">Transmembrane</keyword>
<comment type="subcellular location">
    <subcellularLocation>
        <location evidence="1">Membrane</location>
        <topology evidence="1">Multi-pass membrane protein</topology>
    </subcellularLocation>
</comment>
<keyword evidence="5 6" id="KW-0472">Membrane</keyword>
<dbReference type="Proteomes" id="UP000007879">
    <property type="component" value="Unassembled WGS sequence"/>
</dbReference>
<keyword evidence="8" id="KW-1185">Reference proteome</keyword>
<sequence length="170" mass="19830">MIEEKHRGHDLMHAEMILILFASIGVAQVLLFLWRIKHRKSYQAITLLGMWIIPFYLCVRLSFWRMIIATRKKLHVNTPRIVYRWFLWIYQASYALGIIGYLVLLLVFTGLGLLLPVNPDIILETGVTLVFYGVYYGVMGRDCAEVCLDYMSAAMTVRRQIVLRSSHYDL</sequence>
<feature type="transmembrane region" description="Helical" evidence="6">
    <location>
        <begin position="12"/>
        <end position="36"/>
    </location>
</feature>
<dbReference type="GO" id="GO:0061630">
    <property type="term" value="F:ubiquitin protein ligase activity"/>
    <property type="evidence" value="ECO:0007669"/>
    <property type="project" value="TreeGrafter"/>
</dbReference>
<keyword evidence="3" id="KW-0479">Metal-binding</keyword>
<dbReference type="AlphaFoldDB" id="A0AAN0JGA4"/>
<evidence type="ECO:0000256" key="3">
    <source>
        <dbReference type="ARBA" id="ARBA00022723"/>
    </source>
</evidence>
<evidence type="ECO:0000256" key="2">
    <source>
        <dbReference type="ARBA" id="ARBA00022692"/>
    </source>
</evidence>
<feature type="transmembrane region" description="Helical" evidence="6">
    <location>
        <begin position="121"/>
        <end position="138"/>
    </location>
</feature>
<dbReference type="PANTHER" id="PTHR13407:SF0">
    <property type="entry name" value="FI05221P"/>
    <property type="match status" value="1"/>
</dbReference>
<evidence type="ECO:0000313" key="7">
    <source>
        <dbReference type="EnsemblMetazoa" id="XP_019856070.1"/>
    </source>
</evidence>
<dbReference type="RefSeq" id="XP_019856070.1">
    <property type="nucleotide sequence ID" value="XM_020000511.1"/>
</dbReference>
<organism evidence="7 8">
    <name type="scientific">Amphimedon queenslandica</name>
    <name type="common">Sponge</name>
    <dbReference type="NCBI Taxonomy" id="400682"/>
    <lineage>
        <taxon>Eukaryota</taxon>
        <taxon>Metazoa</taxon>
        <taxon>Porifera</taxon>
        <taxon>Demospongiae</taxon>
        <taxon>Heteroscleromorpha</taxon>
        <taxon>Haplosclerida</taxon>
        <taxon>Niphatidae</taxon>
        <taxon>Amphimedon</taxon>
    </lineage>
</organism>
<protein>
    <submittedName>
        <fullName evidence="7">Uncharacterized protein</fullName>
    </submittedName>
</protein>
<feature type="transmembrane region" description="Helical" evidence="6">
    <location>
        <begin position="85"/>
        <end position="115"/>
    </location>
</feature>
<evidence type="ECO:0000256" key="4">
    <source>
        <dbReference type="ARBA" id="ARBA00022989"/>
    </source>
</evidence>
<dbReference type="EnsemblMetazoa" id="XM_020000511.1">
    <property type="protein sequence ID" value="XP_019856070.1"/>
    <property type="gene ID" value="LOC109584692"/>
</dbReference>
<dbReference type="InterPro" id="IPR040176">
    <property type="entry name" value="RNF121/RNF175"/>
</dbReference>
<reference evidence="7" key="2">
    <citation type="submission" date="2024-06" db="UniProtKB">
        <authorList>
            <consortium name="EnsemblMetazoa"/>
        </authorList>
    </citation>
    <scope>IDENTIFICATION</scope>
</reference>
<feature type="transmembrane region" description="Helical" evidence="6">
    <location>
        <begin position="42"/>
        <end position="64"/>
    </location>
</feature>
<evidence type="ECO:0000256" key="6">
    <source>
        <dbReference type="SAM" id="Phobius"/>
    </source>
</evidence>